<reference evidence="3" key="1">
    <citation type="journal article" date="2014" name="Int. J. Syst. Evol. Microbiol.">
        <title>Complete genome sequence of Corynebacterium casei LMG S-19264T (=DSM 44701T), isolated from a smear-ripened cheese.</title>
        <authorList>
            <consortium name="US DOE Joint Genome Institute (JGI-PGF)"/>
            <person name="Walter F."/>
            <person name="Albersmeier A."/>
            <person name="Kalinowski J."/>
            <person name="Ruckert C."/>
        </authorList>
    </citation>
    <scope>NUCLEOTIDE SEQUENCE</scope>
    <source>
        <strain evidence="3">CGMCC 1.15330</strain>
    </source>
</reference>
<name>A0A916WNT7_9SPHN</name>
<keyword evidence="1" id="KW-0732">Signal</keyword>
<dbReference type="Proteomes" id="UP000623067">
    <property type="component" value="Unassembled WGS sequence"/>
</dbReference>
<feature type="chain" id="PRO_5037548839" description="Ice-binding protein C-terminal domain-containing protein" evidence="1">
    <location>
        <begin position="23"/>
        <end position="181"/>
    </location>
</feature>
<feature type="signal peptide" evidence="1">
    <location>
        <begin position="1"/>
        <end position="22"/>
    </location>
</feature>
<sequence>MNKLVTAVMALAMAMTAQVASAATSFSFSFSGTTGSNQTLEGSGVFFTDDGVDGVDADTGQAFRVYGITGGTGTVSVGGVLTYTLDGSLGTVGGDLALNQLVTFDDSAALLEVALGLTNSNAPLVLSLADVGYFISVGDLIATAGDVTVTAVPEPATWALLILGFGLVGGAMRRRRAAAFA</sequence>
<dbReference type="Pfam" id="PF07589">
    <property type="entry name" value="PEP-CTERM"/>
    <property type="match status" value="1"/>
</dbReference>
<dbReference type="NCBIfam" id="TIGR02595">
    <property type="entry name" value="PEP_CTERM"/>
    <property type="match status" value="1"/>
</dbReference>
<dbReference type="AlphaFoldDB" id="A0A916WNT7"/>
<protein>
    <recommendedName>
        <fullName evidence="2">Ice-binding protein C-terminal domain-containing protein</fullName>
    </recommendedName>
</protein>
<dbReference type="RefSeq" id="WP_188657268.1">
    <property type="nucleotide sequence ID" value="NZ_BMIH01000001.1"/>
</dbReference>
<keyword evidence="4" id="KW-1185">Reference proteome</keyword>
<dbReference type="InterPro" id="IPR013424">
    <property type="entry name" value="Ice-binding_C"/>
</dbReference>
<evidence type="ECO:0000313" key="3">
    <source>
        <dbReference type="EMBL" id="GGB20210.1"/>
    </source>
</evidence>
<evidence type="ECO:0000256" key="1">
    <source>
        <dbReference type="SAM" id="SignalP"/>
    </source>
</evidence>
<feature type="domain" description="Ice-binding protein C-terminal" evidence="2">
    <location>
        <begin position="151"/>
        <end position="176"/>
    </location>
</feature>
<proteinExistence type="predicted"/>
<accession>A0A916WNT7</accession>
<dbReference type="NCBIfam" id="NF035944">
    <property type="entry name" value="PEPxxWA-CTERM"/>
    <property type="match status" value="1"/>
</dbReference>
<dbReference type="EMBL" id="BMIH01000001">
    <property type="protein sequence ID" value="GGB20210.1"/>
    <property type="molecule type" value="Genomic_DNA"/>
</dbReference>
<reference evidence="3" key="2">
    <citation type="submission" date="2020-09" db="EMBL/GenBank/DDBJ databases">
        <authorList>
            <person name="Sun Q."/>
            <person name="Zhou Y."/>
        </authorList>
    </citation>
    <scope>NUCLEOTIDE SEQUENCE</scope>
    <source>
        <strain evidence="3">CGMCC 1.15330</strain>
    </source>
</reference>
<evidence type="ECO:0000313" key="4">
    <source>
        <dbReference type="Proteomes" id="UP000623067"/>
    </source>
</evidence>
<comment type="caution">
    <text evidence="3">The sequence shown here is derived from an EMBL/GenBank/DDBJ whole genome shotgun (WGS) entry which is preliminary data.</text>
</comment>
<gene>
    <name evidence="3" type="ORF">GCM10011380_07240</name>
</gene>
<evidence type="ECO:0000259" key="2">
    <source>
        <dbReference type="Pfam" id="PF07589"/>
    </source>
</evidence>
<organism evidence="3 4">
    <name type="scientific">Sphingomonas metalli</name>
    <dbReference type="NCBI Taxonomy" id="1779358"/>
    <lineage>
        <taxon>Bacteria</taxon>
        <taxon>Pseudomonadati</taxon>
        <taxon>Pseudomonadota</taxon>
        <taxon>Alphaproteobacteria</taxon>
        <taxon>Sphingomonadales</taxon>
        <taxon>Sphingomonadaceae</taxon>
        <taxon>Sphingomonas</taxon>
    </lineage>
</organism>